<organism evidence="1 2">
    <name type="scientific">Microthyrium microscopicum</name>
    <dbReference type="NCBI Taxonomy" id="703497"/>
    <lineage>
        <taxon>Eukaryota</taxon>
        <taxon>Fungi</taxon>
        <taxon>Dikarya</taxon>
        <taxon>Ascomycota</taxon>
        <taxon>Pezizomycotina</taxon>
        <taxon>Dothideomycetes</taxon>
        <taxon>Dothideomycetes incertae sedis</taxon>
        <taxon>Microthyriales</taxon>
        <taxon>Microthyriaceae</taxon>
        <taxon>Microthyrium</taxon>
    </lineage>
</organism>
<proteinExistence type="predicted"/>
<sequence length="196" mass="20641">MLNSNTTCLNSLHTATCLSQPLSFFPPVIQIYLELRYLRHSAPINMLTTMNIVASLLLMPISNLAAALPAKSLERRADDSAIVSLCIDFGGTGVNCKDIMLGPDAFDNISDVFGTVFEPDQGAVNAFLGGAPSSATLKTEGISCTFGSQTVTNFLAFDTGVNCGGDTIQIDSKSGQLDFPGALNDNLACIHCDIVG</sequence>
<reference evidence="1" key="1">
    <citation type="journal article" date="2020" name="Stud. Mycol.">
        <title>101 Dothideomycetes genomes: a test case for predicting lifestyles and emergence of pathogens.</title>
        <authorList>
            <person name="Haridas S."/>
            <person name="Albert R."/>
            <person name="Binder M."/>
            <person name="Bloem J."/>
            <person name="Labutti K."/>
            <person name="Salamov A."/>
            <person name="Andreopoulos B."/>
            <person name="Baker S."/>
            <person name="Barry K."/>
            <person name="Bills G."/>
            <person name="Bluhm B."/>
            <person name="Cannon C."/>
            <person name="Castanera R."/>
            <person name="Culley D."/>
            <person name="Daum C."/>
            <person name="Ezra D."/>
            <person name="Gonzalez J."/>
            <person name="Henrissat B."/>
            <person name="Kuo A."/>
            <person name="Liang C."/>
            <person name="Lipzen A."/>
            <person name="Lutzoni F."/>
            <person name="Magnuson J."/>
            <person name="Mondo S."/>
            <person name="Nolan M."/>
            <person name="Ohm R."/>
            <person name="Pangilinan J."/>
            <person name="Park H.-J."/>
            <person name="Ramirez L."/>
            <person name="Alfaro M."/>
            <person name="Sun H."/>
            <person name="Tritt A."/>
            <person name="Yoshinaga Y."/>
            <person name="Zwiers L.-H."/>
            <person name="Turgeon B."/>
            <person name="Goodwin S."/>
            <person name="Spatafora J."/>
            <person name="Crous P."/>
            <person name="Grigoriev I."/>
        </authorList>
    </citation>
    <scope>NUCLEOTIDE SEQUENCE</scope>
    <source>
        <strain evidence="1">CBS 115976</strain>
    </source>
</reference>
<dbReference type="Proteomes" id="UP000799302">
    <property type="component" value="Unassembled WGS sequence"/>
</dbReference>
<protein>
    <submittedName>
        <fullName evidence="1">Uncharacterized protein</fullName>
    </submittedName>
</protein>
<dbReference type="AlphaFoldDB" id="A0A6A6UCA8"/>
<name>A0A6A6UCA8_9PEZI</name>
<evidence type="ECO:0000313" key="1">
    <source>
        <dbReference type="EMBL" id="KAF2669231.1"/>
    </source>
</evidence>
<gene>
    <name evidence="1" type="ORF">BT63DRAFT_255110</name>
</gene>
<evidence type="ECO:0000313" key="2">
    <source>
        <dbReference type="Proteomes" id="UP000799302"/>
    </source>
</evidence>
<accession>A0A6A6UCA8</accession>
<keyword evidence="2" id="KW-1185">Reference proteome</keyword>
<dbReference type="EMBL" id="MU004235">
    <property type="protein sequence ID" value="KAF2669231.1"/>
    <property type="molecule type" value="Genomic_DNA"/>
</dbReference>